<proteinExistence type="predicted"/>
<dbReference type="Proteomes" id="UP001233673">
    <property type="component" value="Unassembled WGS sequence"/>
</dbReference>
<evidence type="ECO:0000313" key="3">
    <source>
        <dbReference type="EMBL" id="MDP5184465.1"/>
    </source>
</evidence>
<reference evidence="4" key="1">
    <citation type="submission" date="2023-05" db="EMBL/GenBank/DDBJ databases">
        <title>Draft genome of Pseudofrankia sp. BMG5.37.</title>
        <authorList>
            <person name="Gtari M."/>
            <person name="Ghodhbane F."/>
            <person name="Sbissi I."/>
        </authorList>
    </citation>
    <scope>NUCLEOTIDE SEQUENCE [LARGE SCALE GENOMIC DNA]</scope>
    <source>
        <strain evidence="4">BMG 814</strain>
    </source>
</reference>
<dbReference type="EMBL" id="JASNFN010000024">
    <property type="protein sequence ID" value="MDP5184465.1"/>
    <property type="molecule type" value="Genomic_DNA"/>
</dbReference>
<accession>A0ABT9IHA0</accession>
<keyword evidence="2" id="KW-0472">Membrane</keyword>
<evidence type="ECO:0000313" key="4">
    <source>
        <dbReference type="Proteomes" id="UP001233673"/>
    </source>
</evidence>
<protein>
    <submittedName>
        <fullName evidence="3">Uncharacterized protein</fullName>
    </submittedName>
</protein>
<comment type="caution">
    <text evidence="3">The sequence shown here is derived from an EMBL/GenBank/DDBJ whole genome shotgun (WGS) entry which is preliminary data.</text>
</comment>
<feature type="transmembrane region" description="Helical" evidence="2">
    <location>
        <begin position="27"/>
        <end position="51"/>
    </location>
</feature>
<gene>
    <name evidence="3" type="ORF">QOZ88_17655</name>
</gene>
<sequence length="78" mass="8284">MAQPHQHGDRDRSEGEGTPKGRRLGRVLIPLGILLVILGIFTYILVVTLGATGDDEDVLDNEGAATAVVLEVPVPALR</sequence>
<organism evidence="3 4">
    <name type="scientific">Blastococcus carthaginiensis</name>
    <dbReference type="NCBI Taxonomy" id="3050034"/>
    <lineage>
        <taxon>Bacteria</taxon>
        <taxon>Bacillati</taxon>
        <taxon>Actinomycetota</taxon>
        <taxon>Actinomycetes</taxon>
        <taxon>Geodermatophilales</taxon>
        <taxon>Geodermatophilaceae</taxon>
        <taxon>Blastococcus</taxon>
    </lineage>
</organism>
<dbReference type="RefSeq" id="WP_306001027.1">
    <property type="nucleotide sequence ID" value="NZ_JASNFN010000024.1"/>
</dbReference>
<evidence type="ECO:0000256" key="1">
    <source>
        <dbReference type="SAM" id="MobiDB-lite"/>
    </source>
</evidence>
<name>A0ABT9IHA0_9ACTN</name>
<keyword evidence="2" id="KW-0812">Transmembrane</keyword>
<keyword evidence="4" id="KW-1185">Reference proteome</keyword>
<feature type="compositionally biased region" description="Basic and acidic residues" evidence="1">
    <location>
        <begin position="1"/>
        <end position="19"/>
    </location>
</feature>
<feature type="region of interest" description="Disordered" evidence="1">
    <location>
        <begin position="1"/>
        <end position="22"/>
    </location>
</feature>
<evidence type="ECO:0000256" key="2">
    <source>
        <dbReference type="SAM" id="Phobius"/>
    </source>
</evidence>
<keyword evidence="2" id="KW-1133">Transmembrane helix</keyword>